<evidence type="ECO:0000313" key="2">
    <source>
        <dbReference type="EMBL" id="QJA03449.1"/>
    </source>
</evidence>
<dbReference type="Proteomes" id="UP000503330">
    <property type="component" value="Chromosome"/>
</dbReference>
<dbReference type="RefSeq" id="WP_002610397.1">
    <property type="nucleotide sequence ID" value="NZ_BAAACC010000011.1"/>
</dbReference>
<gene>
    <name evidence="2" type="ORF">G4D54_13835</name>
    <name evidence="1" type="ORF">GT664_17885</name>
</gene>
<dbReference type="Proteomes" id="UP000604383">
    <property type="component" value="Unassembled WGS sequence"/>
</dbReference>
<dbReference type="Pfam" id="PF08011">
    <property type="entry name" value="PDDEXK_9"/>
    <property type="match status" value="1"/>
</dbReference>
<evidence type="ECO:0008006" key="5">
    <source>
        <dbReference type="Google" id="ProtNLM"/>
    </source>
</evidence>
<accession>A0A223MI94</accession>
<sequence length="90" mass="10336">MNNYQILSNQESGLGRFDLAVLPFYKKKRGFLLELKVASKEEEMEHAAVQACEQIKEKQYLEGLQKKEYTDIVGYGIAFYKKSCLIVALP</sequence>
<proteinExistence type="predicted"/>
<dbReference type="InterPro" id="IPR012547">
    <property type="entry name" value="PDDEXK_9"/>
</dbReference>
<reference evidence="2 3" key="2">
    <citation type="submission" date="2020-02" db="EMBL/GenBank/DDBJ databases">
        <authorList>
            <person name="Kociolek L.K."/>
            <person name="Ozer E.A."/>
        </authorList>
    </citation>
    <scope>NUCLEOTIDE SEQUENCE [LARGE SCALE GENOMIC DNA]</scope>
    <source>
        <strain evidence="2 3">ATCC 14501</strain>
    </source>
</reference>
<organism evidence="1 4">
    <name type="scientific">Clostridium innocuum</name>
    <dbReference type="NCBI Taxonomy" id="1522"/>
    <lineage>
        <taxon>Bacteria</taxon>
        <taxon>Bacillati</taxon>
        <taxon>Bacillota</taxon>
        <taxon>Clostridia</taxon>
        <taxon>Eubacteriales</taxon>
        <taxon>Clostridiaceae</taxon>
        <taxon>Clostridium</taxon>
    </lineage>
</organism>
<protein>
    <recommendedName>
        <fullName evidence="5">DUF91 domain-containing protein</fullName>
    </recommendedName>
</protein>
<name>A0A223MI94_CLOIN</name>
<evidence type="ECO:0000313" key="4">
    <source>
        <dbReference type="Proteomes" id="UP000604383"/>
    </source>
</evidence>
<dbReference type="EMBL" id="CP048838">
    <property type="protein sequence ID" value="QJA03449.1"/>
    <property type="molecule type" value="Genomic_DNA"/>
</dbReference>
<evidence type="ECO:0000313" key="1">
    <source>
        <dbReference type="EMBL" id="MZH57571.1"/>
    </source>
</evidence>
<evidence type="ECO:0000313" key="3">
    <source>
        <dbReference type="Proteomes" id="UP000503330"/>
    </source>
</evidence>
<reference evidence="1" key="1">
    <citation type="journal article" date="2019" name="Nat. Med.">
        <title>A library of human gut bacterial isolates paired with longitudinal multiomics data enables mechanistic microbiome research.</title>
        <authorList>
            <person name="Poyet M."/>
            <person name="Groussin M."/>
            <person name="Gibbons S.M."/>
            <person name="Avila-Pacheco J."/>
            <person name="Jiang X."/>
            <person name="Kearney S.M."/>
            <person name="Perrotta A.R."/>
            <person name="Berdy B."/>
            <person name="Zhao S."/>
            <person name="Lieberman T.D."/>
            <person name="Swanson P.K."/>
            <person name="Smith M."/>
            <person name="Roesemann S."/>
            <person name="Alexander J.E."/>
            <person name="Rich S.A."/>
            <person name="Livny J."/>
            <person name="Vlamakis H."/>
            <person name="Clish C."/>
            <person name="Bullock K."/>
            <person name="Deik A."/>
            <person name="Scott J."/>
            <person name="Pierce K.A."/>
            <person name="Xavier R.J."/>
            <person name="Alm E.J."/>
        </authorList>
    </citation>
    <scope>NUCLEOTIDE SEQUENCE</scope>
    <source>
        <strain evidence="1">BIOML-A12</strain>
    </source>
</reference>
<dbReference type="EMBL" id="WWTN01000038">
    <property type="protein sequence ID" value="MZH57571.1"/>
    <property type="molecule type" value="Genomic_DNA"/>
</dbReference>
<dbReference type="GeneID" id="61926638"/>
<dbReference type="AlphaFoldDB" id="A0A223MI94"/>